<dbReference type="Pfam" id="PF10553">
    <property type="entry name" value="MSV199"/>
    <property type="match status" value="1"/>
</dbReference>
<keyword evidence="7" id="KW-1185">Reference proteome</keyword>
<dbReference type="InterPro" id="IPR006120">
    <property type="entry name" value="Resolvase_HTH_dom"/>
</dbReference>
<proteinExistence type="predicted"/>
<organism evidence="6 7">
    <name type="scientific">Invertebrate iridovirus 25</name>
    <dbReference type="NCBI Taxonomy" id="1301280"/>
    <lineage>
        <taxon>Viruses</taxon>
        <taxon>Varidnaviria</taxon>
        <taxon>Bamfordvirae</taxon>
        <taxon>Nucleocytoviricota</taxon>
        <taxon>Megaviricetes</taxon>
        <taxon>Pimascovirales</taxon>
        <taxon>Pimascovirales incertae sedis</taxon>
        <taxon>Iridoviridae</taxon>
        <taxon>Betairidovirinae</taxon>
        <taxon>Chloriridovirus</taxon>
        <taxon>Chloriridovirus simulium2</taxon>
    </lineage>
</organism>
<feature type="domain" description="MSV199" evidence="4">
    <location>
        <begin position="97"/>
        <end position="229"/>
    </location>
</feature>
<evidence type="ECO:0000259" key="3">
    <source>
        <dbReference type="Pfam" id="PF02796"/>
    </source>
</evidence>
<dbReference type="SUPFAM" id="SSF46689">
    <property type="entry name" value="Homeodomain-like"/>
    <property type="match status" value="1"/>
</dbReference>
<dbReference type="Pfam" id="PF02796">
    <property type="entry name" value="HTH_7"/>
    <property type="match status" value="1"/>
</dbReference>
<feature type="domain" description="Resolvase HTH" evidence="3">
    <location>
        <begin position="14"/>
        <end position="44"/>
    </location>
</feature>
<evidence type="ECO:0000313" key="6">
    <source>
        <dbReference type="EMBL" id="CCV02139.1"/>
    </source>
</evidence>
<dbReference type="GO" id="GO:0000150">
    <property type="term" value="F:DNA strand exchange activity"/>
    <property type="evidence" value="ECO:0007669"/>
    <property type="project" value="InterPro"/>
</dbReference>
<dbReference type="RefSeq" id="YP_009010654.1">
    <property type="nucleotide sequence ID" value="NC_023613.1"/>
</dbReference>
<dbReference type="InterPro" id="IPR022549">
    <property type="entry name" value="DUF3627"/>
</dbReference>
<dbReference type="Gene3D" id="1.10.10.60">
    <property type="entry name" value="Homeodomain-like"/>
    <property type="match status" value="1"/>
</dbReference>
<gene>
    <name evidence="6" type="primary">121R</name>
    <name evidence="6" type="ORF">IIV25_121R</name>
</gene>
<dbReference type="KEGG" id="vg:18501493"/>
<dbReference type="InterPro" id="IPR009057">
    <property type="entry name" value="Homeodomain-like_sf"/>
</dbReference>
<keyword evidence="1 2" id="KW-0175">Coiled coil</keyword>
<dbReference type="EMBL" id="HF920635">
    <property type="protein sequence ID" value="CCV02139.1"/>
    <property type="molecule type" value="Genomic_DNA"/>
</dbReference>
<feature type="domain" description="DUF3627" evidence="5">
    <location>
        <begin position="318"/>
        <end position="407"/>
    </location>
</feature>
<evidence type="ECO:0000256" key="2">
    <source>
        <dbReference type="SAM" id="Coils"/>
    </source>
</evidence>
<evidence type="ECO:0000259" key="5">
    <source>
        <dbReference type="Pfam" id="PF12299"/>
    </source>
</evidence>
<dbReference type="GO" id="GO:0003677">
    <property type="term" value="F:DNA binding"/>
    <property type="evidence" value="ECO:0007669"/>
    <property type="project" value="InterPro"/>
</dbReference>
<dbReference type="GeneID" id="18501493"/>
<evidence type="ECO:0000256" key="1">
    <source>
        <dbReference type="ARBA" id="ARBA00023054"/>
    </source>
</evidence>
<evidence type="ECO:0000313" key="7">
    <source>
        <dbReference type="Proteomes" id="UP000097612"/>
    </source>
</evidence>
<protein>
    <recommendedName>
        <fullName evidence="8">Resolvase HTH domain-containing protein</fullName>
    </recommendedName>
</protein>
<sequence>MEPKQRLLPNQKLDIIKMYQNGYTVAQLTREFKVSRPTVYKILSQVNFEPKNENFFENVEQDKEMENTTFLGVTIDTEGGPRDFKVKKALKRSASLLDIIQFVEVTKFKLNMVMFDYFWQVMIGNRSSHITRPILEWFGYDGEYYTQRQNFTRMLKRNNISFNELISSDQEIKLYPTIQQELATYNEGAQACAKFLVMEPDDLKMAIMQLKTKNGDKIRQYYIDLEKLLKLYTEYTLYFNHREATRKITSLEKMMANMNLNLEEERKTREIERQKDRELIQQQTKYMRSLGISLEEVKDQNDELLDNNRGLKKEVKKVQHKLGIAVEDRAPQPEDESKRERFVLIKRNDPEYYPYYTIRAQEGYTTRKLKIENANFPNLEVLLDFKCNSKTLFNRIKENLKEKNVTFKGNNIDLEGSIIDEQELVEEMKVINDSKRDV</sequence>
<reference evidence="6 7" key="1">
    <citation type="journal article" date="2013" name="Arch. Virol.">
        <title>Complete genome sequence of invertebrate iridovirus IIV-25 isolated from a blackfly larva.</title>
        <authorList>
            <person name="Piegu B."/>
            <person name="Guizard S."/>
            <person name="Spears T."/>
            <person name="Cruaud C."/>
            <person name="Couloux A."/>
            <person name="Bideshi D.K."/>
            <person name="Federici B.A."/>
            <person name="Bigot Y."/>
        </authorList>
    </citation>
    <scope>NUCLEOTIDE SEQUENCE [LARGE SCALE GENOMIC DNA]</scope>
</reference>
<dbReference type="Pfam" id="PF12299">
    <property type="entry name" value="DUF3627"/>
    <property type="match status" value="1"/>
</dbReference>
<accession>W8W2U3</accession>
<dbReference type="Proteomes" id="UP000097612">
    <property type="component" value="Segment"/>
</dbReference>
<name>W8W2U3_9VIRU</name>
<dbReference type="OrthoDB" id="13638at10239"/>
<evidence type="ECO:0000259" key="4">
    <source>
        <dbReference type="Pfam" id="PF10553"/>
    </source>
</evidence>
<dbReference type="InterPro" id="IPR018879">
    <property type="entry name" value="MSV199_dom"/>
</dbReference>
<feature type="coiled-coil region" evidence="2">
    <location>
        <begin position="241"/>
        <end position="321"/>
    </location>
</feature>
<evidence type="ECO:0008006" key="8">
    <source>
        <dbReference type="Google" id="ProtNLM"/>
    </source>
</evidence>